<dbReference type="PROSITE" id="PS51194">
    <property type="entry name" value="HELICASE_CTER"/>
    <property type="match status" value="1"/>
</dbReference>
<accession>A0A8J3PRQ2</accession>
<dbReference type="GO" id="GO:0005524">
    <property type="term" value="F:ATP binding"/>
    <property type="evidence" value="ECO:0007669"/>
    <property type="project" value="InterPro"/>
</dbReference>
<keyword evidence="1" id="KW-0378">Hydrolase</keyword>
<protein>
    <submittedName>
        <fullName evidence="4">Helicase SNF2</fullName>
    </submittedName>
</protein>
<keyword evidence="4" id="KW-0547">Nucleotide-binding</keyword>
<dbReference type="InterPro" id="IPR027417">
    <property type="entry name" value="P-loop_NTPase"/>
</dbReference>
<dbReference type="CDD" id="cd18793">
    <property type="entry name" value="SF2_C_SNF"/>
    <property type="match status" value="1"/>
</dbReference>
<evidence type="ECO:0000259" key="2">
    <source>
        <dbReference type="PROSITE" id="PS51192"/>
    </source>
</evidence>
<dbReference type="Gene3D" id="3.40.50.10810">
    <property type="entry name" value="Tandem AAA-ATPase domain"/>
    <property type="match status" value="1"/>
</dbReference>
<dbReference type="InterPro" id="IPR000330">
    <property type="entry name" value="SNF2_N"/>
</dbReference>
<evidence type="ECO:0000259" key="3">
    <source>
        <dbReference type="PROSITE" id="PS51194"/>
    </source>
</evidence>
<evidence type="ECO:0000313" key="4">
    <source>
        <dbReference type="EMBL" id="GIG80041.1"/>
    </source>
</evidence>
<dbReference type="InterPro" id="IPR049730">
    <property type="entry name" value="SNF2/RAD54-like_C"/>
</dbReference>
<dbReference type="SMART" id="SM00487">
    <property type="entry name" value="DEXDc"/>
    <property type="match status" value="1"/>
</dbReference>
<keyword evidence="5" id="KW-1185">Reference proteome</keyword>
<dbReference type="InterPro" id="IPR014001">
    <property type="entry name" value="Helicase_ATP-bd"/>
</dbReference>
<keyword evidence="4" id="KW-0347">Helicase</keyword>
<dbReference type="SMART" id="SM00490">
    <property type="entry name" value="HELICc"/>
    <property type="match status" value="1"/>
</dbReference>
<dbReference type="GO" id="GO:0004386">
    <property type="term" value="F:helicase activity"/>
    <property type="evidence" value="ECO:0007669"/>
    <property type="project" value="UniProtKB-KW"/>
</dbReference>
<dbReference type="Gene3D" id="3.40.50.300">
    <property type="entry name" value="P-loop containing nucleotide triphosphate hydrolases"/>
    <property type="match status" value="1"/>
</dbReference>
<feature type="domain" description="Helicase C-terminal" evidence="3">
    <location>
        <begin position="704"/>
        <end position="867"/>
    </location>
</feature>
<dbReference type="Pfam" id="PF00176">
    <property type="entry name" value="SNF2-rel_dom"/>
    <property type="match status" value="1"/>
</dbReference>
<dbReference type="Proteomes" id="UP000630097">
    <property type="component" value="Unassembled WGS sequence"/>
</dbReference>
<evidence type="ECO:0000256" key="1">
    <source>
        <dbReference type="ARBA" id="ARBA00022801"/>
    </source>
</evidence>
<dbReference type="EMBL" id="BONV01000012">
    <property type="protein sequence ID" value="GIG80041.1"/>
    <property type="molecule type" value="Genomic_DNA"/>
</dbReference>
<name>A0A8J3PRQ2_9ACTN</name>
<dbReference type="PANTHER" id="PTHR10799">
    <property type="entry name" value="SNF2/RAD54 HELICASE FAMILY"/>
    <property type="match status" value="1"/>
</dbReference>
<dbReference type="AlphaFoldDB" id="A0A8J3PRQ2"/>
<dbReference type="CDD" id="cd17919">
    <property type="entry name" value="DEXHc_Snf"/>
    <property type="match status" value="1"/>
</dbReference>
<dbReference type="InterPro" id="IPR001650">
    <property type="entry name" value="Helicase_C-like"/>
</dbReference>
<feature type="domain" description="Helicase ATP-binding" evidence="2">
    <location>
        <begin position="462"/>
        <end position="623"/>
    </location>
</feature>
<comment type="caution">
    <text evidence="4">The sequence shown here is derived from an EMBL/GenBank/DDBJ whole genome shotgun (WGS) entry which is preliminary data.</text>
</comment>
<sequence length="886" mass="98326">MNKTEREQVRRLVADFTQWGQQAAYVQGWHRAVQDAASSSERDLRSRSVDITRAGQAAWRVIPLEMRDADVVRYLWERATLPATTADDHALLRLLIEDVPRAIADVGPSLSLRRFFAGSAKKQSADAAGEFLRHQHAAIIGGGGPRRLEQLGVVTAPVDPARLGFEALLDPDLLFDLVSRRTGSEPEVVDRTVVEGLSEALAVIDKVVASEALYRSAARDAGEKVRRAEVQRILREMPVEALKTATRDRLRVGALSQAGIRTVQEVLNQRWSLQMLPGVGETSAWRMLGAAQTLWQTTYDEMPVRIDINSRLPETTHLLRCLADWDASRQTRGASGDLERAAELAPLRTAVRDETSHLLVIPTRMLAAAGFLESIQIVKRRAELLGGSFASGPNSVGADPWDDFLARPADYFAMLSELGFITEDENKVHGDLPEEIIKAVRDQALSGEHLTASLRGYQSFAARFALVQRKVIIGDEMGLGKTVEAIAVLAHLRSRGEAHFLVVCPAAVVTNWVREVSSKSKLRAHRVHGPDRDRAARTWVRDGGVAVTTYETLAWWEPALKELRDLACIVVDEAHYIKNPQARRTIRTNQLIARSERAILLTGTPLENKVDEFRNLASYVRSDLAVDATELSPRTFRRQIAPAYLRRNQEDVLTELPELIEIEEWLPMSSADTAHYRAAVERGNFMEMRQAAMLQGSKSEKGQRLIEIVREARENERRVIVFSYFRDVLSLVVRSLPGQVFGPLTGSVPASKRQQIVDQFSSAKHGAVLVSQIMAGGVGLNIQSASVVVICEPQLKPTTEAQAIARAHRMGQVQSVQVHRLLSEDSVDQRIIELLAGKKQLFNDFARVSDMADSTPEAVDLSEADLAREVVAAERRRLAERASVET</sequence>
<reference evidence="4 5" key="1">
    <citation type="submission" date="2021-01" db="EMBL/GenBank/DDBJ databases">
        <title>Whole genome shotgun sequence of Planotetraspora kaengkrachanensis NBRC 104272.</title>
        <authorList>
            <person name="Komaki H."/>
            <person name="Tamura T."/>
        </authorList>
    </citation>
    <scope>NUCLEOTIDE SEQUENCE [LARGE SCALE GENOMIC DNA]</scope>
    <source>
        <strain evidence="4 5">NBRC 104272</strain>
    </source>
</reference>
<organism evidence="4 5">
    <name type="scientific">Planotetraspora kaengkrachanensis</name>
    <dbReference type="NCBI Taxonomy" id="575193"/>
    <lineage>
        <taxon>Bacteria</taxon>
        <taxon>Bacillati</taxon>
        <taxon>Actinomycetota</taxon>
        <taxon>Actinomycetes</taxon>
        <taxon>Streptosporangiales</taxon>
        <taxon>Streptosporangiaceae</taxon>
        <taxon>Planotetraspora</taxon>
    </lineage>
</organism>
<dbReference type="InterPro" id="IPR038718">
    <property type="entry name" value="SNF2-like_sf"/>
</dbReference>
<dbReference type="PROSITE" id="PS51192">
    <property type="entry name" value="HELICASE_ATP_BIND_1"/>
    <property type="match status" value="1"/>
</dbReference>
<keyword evidence="4" id="KW-0067">ATP-binding</keyword>
<evidence type="ECO:0000313" key="5">
    <source>
        <dbReference type="Proteomes" id="UP000630097"/>
    </source>
</evidence>
<proteinExistence type="predicted"/>
<gene>
    <name evidence="4" type="ORF">Pka01_31680</name>
</gene>
<dbReference type="RefSeq" id="WP_203883476.1">
    <property type="nucleotide sequence ID" value="NZ_BAABHH010000005.1"/>
</dbReference>
<dbReference type="SUPFAM" id="SSF52540">
    <property type="entry name" value="P-loop containing nucleoside triphosphate hydrolases"/>
    <property type="match status" value="2"/>
</dbReference>
<dbReference type="GO" id="GO:0016787">
    <property type="term" value="F:hydrolase activity"/>
    <property type="evidence" value="ECO:0007669"/>
    <property type="project" value="UniProtKB-KW"/>
</dbReference>